<dbReference type="PIRSF" id="PIRSF005651">
    <property type="entry name" value="HflC"/>
    <property type="match status" value="1"/>
</dbReference>
<evidence type="ECO:0000256" key="1">
    <source>
        <dbReference type="ARBA" id="ARBA00004167"/>
    </source>
</evidence>
<dbReference type="SMART" id="SM00244">
    <property type="entry name" value="PHB"/>
    <property type="match status" value="1"/>
</dbReference>
<name>A0A4D7C8J3_9SPHN</name>
<dbReference type="GO" id="GO:0006508">
    <property type="term" value="P:proteolysis"/>
    <property type="evidence" value="ECO:0007669"/>
    <property type="project" value="UniProtKB-KW"/>
</dbReference>
<dbReference type="CDD" id="cd03405">
    <property type="entry name" value="SPFH_HflC"/>
    <property type="match status" value="1"/>
</dbReference>
<reference evidence="8" key="1">
    <citation type="submission" date="2019-04" db="EMBL/GenBank/DDBJ databases">
        <title>Complete genome sequence of Sphingomonas sp. W1-2-3.</title>
        <authorList>
            <person name="Im W.T."/>
        </authorList>
    </citation>
    <scope>NUCLEOTIDE SEQUENCE [LARGE SCALE GENOMIC DNA]</scope>
    <source>
        <strain evidence="8">W1-2-3</strain>
    </source>
</reference>
<dbReference type="GO" id="GO:0008233">
    <property type="term" value="F:peptidase activity"/>
    <property type="evidence" value="ECO:0007669"/>
    <property type="project" value="UniProtKB-KW"/>
</dbReference>
<comment type="subcellular location">
    <subcellularLocation>
        <location evidence="1">Membrane</location>
        <topology evidence="1">Single-pass membrane protein</topology>
    </subcellularLocation>
</comment>
<dbReference type="InterPro" id="IPR001107">
    <property type="entry name" value="Band_7"/>
</dbReference>
<accession>A0A4D7C8J3</accession>
<sequence>MNRLAPIALFVGLGLLFVLANATYVVQQAQSAIVLQLGKPKRVIETPGLHLKAPFLENVVLFDQRILNLNMRDQEVLSTDQLRLVVDAFARFRIEDPQIAYQRVRSESGAADRLSIILESALRDELGSQTFNDMLTPERGASMQTILKKVDARARELGVKVVDVRIKRADLPTGQPLESAFERMRTERDQEARAIRADGIRQAEVIRATADSQAAKIYADSYNRDAQFYEFYRSLQAYRNSLRKEDTRLVISPRSEFLRAFESGGGR</sequence>
<evidence type="ECO:0000313" key="8">
    <source>
        <dbReference type="Proteomes" id="UP000298714"/>
    </source>
</evidence>
<organism evidence="7 8">
    <name type="scientific">Hankyongella ginsenosidimutans</name>
    <dbReference type="NCBI Taxonomy" id="1763828"/>
    <lineage>
        <taxon>Bacteria</taxon>
        <taxon>Pseudomonadati</taxon>
        <taxon>Pseudomonadota</taxon>
        <taxon>Alphaproteobacteria</taxon>
        <taxon>Sphingomonadales</taxon>
        <taxon>Sphingomonadaceae</taxon>
        <taxon>Hankyongella</taxon>
    </lineage>
</organism>
<keyword evidence="4" id="KW-1133">Transmembrane helix</keyword>
<dbReference type="KEGG" id="hgn:E6W36_10365"/>
<evidence type="ECO:0000259" key="6">
    <source>
        <dbReference type="SMART" id="SM00244"/>
    </source>
</evidence>
<dbReference type="GO" id="GO:0016020">
    <property type="term" value="C:membrane"/>
    <property type="evidence" value="ECO:0007669"/>
    <property type="project" value="UniProtKB-SubCell"/>
</dbReference>
<dbReference type="Gene3D" id="3.30.479.30">
    <property type="entry name" value="Band 7 domain"/>
    <property type="match status" value="1"/>
</dbReference>
<evidence type="ECO:0000256" key="2">
    <source>
        <dbReference type="ARBA" id="ARBA00007862"/>
    </source>
</evidence>
<proteinExistence type="inferred from homology"/>
<evidence type="ECO:0000256" key="5">
    <source>
        <dbReference type="ARBA" id="ARBA00023136"/>
    </source>
</evidence>
<gene>
    <name evidence="7" type="ORF">E6W36_10365</name>
</gene>
<dbReference type="SUPFAM" id="SSF117892">
    <property type="entry name" value="Band 7/SPFH domain"/>
    <property type="match status" value="1"/>
</dbReference>
<feature type="domain" description="Band 7" evidence="6">
    <location>
        <begin position="21"/>
        <end position="184"/>
    </location>
</feature>
<evidence type="ECO:0000256" key="4">
    <source>
        <dbReference type="ARBA" id="ARBA00022989"/>
    </source>
</evidence>
<dbReference type="InterPro" id="IPR010200">
    <property type="entry name" value="HflC"/>
</dbReference>
<keyword evidence="5" id="KW-0472">Membrane</keyword>
<evidence type="ECO:0000313" key="7">
    <source>
        <dbReference type="EMBL" id="QCI79798.1"/>
    </source>
</evidence>
<dbReference type="Proteomes" id="UP000298714">
    <property type="component" value="Chromosome"/>
</dbReference>
<dbReference type="AlphaFoldDB" id="A0A4D7C8J3"/>
<keyword evidence="8" id="KW-1185">Reference proteome</keyword>
<evidence type="ECO:0000256" key="3">
    <source>
        <dbReference type="ARBA" id="ARBA00022692"/>
    </source>
</evidence>
<comment type="similarity">
    <text evidence="2">Belongs to the band 7/mec-2 family. HflC subfamily.</text>
</comment>
<keyword evidence="7" id="KW-0645">Protease</keyword>
<dbReference type="InterPro" id="IPR036013">
    <property type="entry name" value="Band_7/SPFH_dom_sf"/>
</dbReference>
<keyword evidence="3" id="KW-0812">Transmembrane</keyword>
<dbReference type="PANTHER" id="PTHR42911:SF1">
    <property type="entry name" value="MODULATOR OF FTSH PROTEASE HFLC"/>
    <property type="match status" value="1"/>
</dbReference>
<protein>
    <submittedName>
        <fullName evidence="7">Protease modulator HflC</fullName>
    </submittedName>
</protein>
<dbReference type="PANTHER" id="PTHR42911">
    <property type="entry name" value="MODULATOR OF FTSH PROTEASE HFLC"/>
    <property type="match status" value="1"/>
</dbReference>
<dbReference type="EMBL" id="CP039704">
    <property type="protein sequence ID" value="QCI79798.1"/>
    <property type="molecule type" value="Genomic_DNA"/>
</dbReference>
<dbReference type="RefSeq" id="WP_222872619.1">
    <property type="nucleotide sequence ID" value="NZ_CP039704.1"/>
</dbReference>
<keyword evidence="7" id="KW-0378">Hydrolase</keyword>
<dbReference type="Pfam" id="PF01145">
    <property type="entry name" value="Band_7"/>
    <property type="match status" value="1"/>
</dbReference>